<keyword evidence="1" id="KW-0805">Transcription regulation</keyword>
<evidence type="ECO:0000259" key="4">
    <source>
        <dbReference type="PROSITE" id="PS50932"/>
    </source>
</evidence>
<evidence type="ECO:0000256" key="3">
    <source>
        <dbReference type="ARBA" id="ARBA00023163"/>
    </source>
</evidence>
<sequence length="358" mass="38423">MKPKSVTLYDVAERANVSYQTVSRVINQAAHVSERTRLKVEAAMDALNYIPNRMAQQLAGKLSHTLGFATSNLALHAPSQIVAAAKSRAGERQFNVVISMTEQSGAEASKAAVSQLLSQRVDGILINIPMEDDRAQEIVRLCGAIPVLFLDISPSTDMHHIVFDPQMGARLGVEHLVALGHQHIALLTGPLSSVSARLRFEGWQACLAAHQLAPAAIVHGDWSSLSGYQHVTRLLHDGIVPSAILVGNDQMALGALRALHEFGLPVPGAVSVVGYDDTEDSACFTPPLTTIKQDFKTLGNIAVERLLALIEGQDAVSELLPVSLIERKTTAAPQTESPSAQQLADALSRLARQVARLK</sequence>
<dbReference type="AlphaFoldDB" id="A0A2T2XWX1"/>
<gene>
    <name evidence="5" type="primary">lacI</name>
    <name evidence="5" type="ORF">C8256_21545</name>
</gene>
<dbReference type="Gene3D" id="1.10.260.40">
    <property type="entry name" value="lambda repressor-like DNA-binding domains"/>
    <property type="match status" value="1"/>
</dbReference>
<dbReference type="PROSITE" id="PS50932">
    <property type="entry name" value="HTH_LACI_2"/>
    <property type="match status" value="1"/>
</dbReference>
<keyword evidence="3" id="KW-0804">Transcription</keyword>
<dbReference type="InterPro" id="IPR046335">
    <property type="entry name" value="LacI/GalR-like_sensor"/>
</dbReference>
<evidence type="ECO:0000256" key="2">
    <source>
        <dbReference type="ARBA" id="ARBA00023125"/>
    </source>
</evidence>
<reference evidence="5 6" key="1">
    <citation type="submission" date="2018-03" db="EMBL/GenBank/DDBJ databases">
        <title>First report of an OXA-48+CTX-M-M-producing Kluyvera ascorbata clone recovered from patients admitted in a University Hospital in Madrid, Spain.</title>
        <authorList>
            <person name="Hernandez-Garcia M."/>
            <person name="Leon-Sampedro R."/>
            <person name="Perez-Viso B."/>
            <person name="Morosini M.I."/>
            <person name="Lopez-Fresnena N."/>
            <person name="Coque T.M."/>
            <person name="Bonten M."/>
            <person name="Malhotra-Kumar S."/>
            <person name="Ruiz-Garbajosa P."/>
            <person name="Canton R."/>
        </authorList>
    </citation>
    <scope>NUCLEOTIDE SEQUENCE [LARGE SCALE GENOMIC DNA]</scope>
    <source>
        <strain evidence="5 6">KA2</strain>
    </source>
</reference>
<evidence type="ECO:0000313" key="5">
    <source>
        <dbReference type="EMBL" id="PSR44747.1"/>
    </source>
</evidence>
<dbReference type="SMART" id="SM00354">
    <property type="entry name" value="HTH_LACI"/>
    <property type="match status" value="1"/>
</dbReference>
<dbReference type="GO" id="GO:0003700">
    <property type="term" value="F:DNA-binding transcription factor activity"/>
    <property type="evidence" value="ECO:0007669"/>
    <property type="project" value="TreeGrafter"/>
</dbReference>
<evidence type="ECO:0000256" key="1">
    <source>
        <dbReference type="ARBA" id="ARBA00023015"/>
    </source>
</evidence>
<keyword evidence="2" id="KW-0238">DNA-binding</keyword>
<dbReference type="SUPFAM" id="SSF47413">
    <property type="entry name" value="lambda repressor-like DNA-binding domains"/>
    <property type="match status" value="1"/>
</dbReference>
<dbReference type="FunFam" id="1.10.260.40:FF:000002">
    <property type="entry name" value="HTH-type transcriptional repressor PurR"/>
    <property type="match status" value="1"/>
</dbReference>
<comment type="caution">
    <text evidence="5">The sequence shown here is derived from an EMBL/GenBank/DDBJ whole genome shotgun (WGS) entry which is preliminary data.</text>
</comment>
<dbReference type="PANTHER" id="PTHR30146">
    <property type="entry name" value="LACI-RELATED TRANSCRIPTIONAL REPRESSOR"/>
    <property type="match status" value="1"/>
</dbReference>
<proteinExistence type="predicted"/>
<dbReference type="NCBIfam" id="NF007075">
    <property type="entry name" value="PRK09526.1"/>
    <property type="match status" value="1"/>
</dbReference>
<organism evidence="5 6">
    <name type="scientific">Kluyvera genomosp. 2</name>
    <dbReference type="NCBI Taxonomy" id="2774054"/>
    <lineage>
        <taxon>Bacteria</taxon>
        <taxon>Pseudomonadati</taxon>
        <taxon>Pseudomonadota</taxon>
        <taxon>Gammaproteobacteria</taxon>
        <taxon>Enterobacterales</taxon>
        <taxon>Enterobacteriaceae</taxon>
        <taxon>Kluyvera</taxon>
    </lineage>
</organism>
<name>A0A2T2XWX1_9ENTR</name>
<dbReference type="InterPro" id="IPR028082">
    <property type="entry name" value="Peripla_BP_I"/>
</dbReference>
<dbReference type="InterPro" id="IPR010982">
    <property type="entry name" value="Lambda_DNA-bd_dom_sf"/>
</dbReference>
<dbReference type="Pfam" id="PF00356">
    <property type="entry name" value="LacI"/>
    <property type="match status" value="1"/>
</dbReference>
<dbReference type="RefSeq" id="WP_106930258.1">
    <property type="nucleotide sequence ID" value="NZ_CABMMU010000024.1"/>
</dbReference>
<dbReference type="Gene3D" id="3.40.50.2300">
    <property type="match status" value="2"/>
</dbReference>
<dbReference type="PROSITE" id="PS00356">
    <property type="entry name" value="HTH_LACI_1"/>
    <property type="match status" value="1"/>
</dbReference>
<dbReference type="EMBL" id="PYHO01000024">
    <property type="protein sequence ID" value="PSR44747.1"/>
    <property type="molecule type" value="Genomic_DNA"/>
</dbReference>
<protein>
    <submittedName>
        <fullName evidence="5">Lac repressor</fullName>
    </submittedName>
</protein>
<dbReference type="SUPFAM" id="SSF53822">
    <property type="entry name" value="Periplasmic binding protein-like I"/>
    <property type="match status" value="1"/>
</dbReference>
<feature type="domain" description="HTH lacI-type" evidence="4">
    <location>
        <begin position="6"/>
        <end position="60"/>
    </location>
</feature>
<dbReference type="Pfam" id="PF13377">
    <property type="entry name" value="Peripla_BP_3"/>
    <property type="match status" value="1"/>
</dbReference>
<dbReference type="PRINTS" id="PR00036">
    <property type="entry name" value="HTHLACI"/>
</dbReference>
<dbReference type="CDD" id="cd01574">
    <property type="entry name" value="PBP1_LacI"/>
    <property type="match status" value="1"/>
</dbReference>
<dbReference type="InterPro" id="IPR000843">
    <property type="entry name" value="HTH_LacI"/>
</dbReference>
<evidence type="ECO:0000313" key="6">
    <source>
        <dbReference type="Proteomes" id="UP000240892"/>
    </source>
</evidence>
<dbReference type="PANTHER" id="PTHR30146:SF153">
    <property type="entry name" value="LACTOSE OPERON REPRESSOR"/>
    <property type="match status" value="1"/>
</dbReference>
<keyword evidence="6" id="KW-1185">Reference proteome</keyword>
<dbReference type="CDD" id="cd01392">
    <property type="entry name" value="HTH_LacI"/>
    <property type="match status" value="1"/>
</dbReference>
<dbReference type="Proteomes" id="UP000240892">
    <property type="component" value="Unassembled WGS sequence"/>
</dbReference>
<dbReference type="GO" id="GO:0000976">
    <property type="term" value="F:transcription cis-regulatory region binding"/>
    <property type="evidence" value="ECO:0007669"/>
    <property type="project" value="TreeGrafter"/>
</dbReference>
<accession>A0A2T2XWX1</accession>